<evidence type="ECO:0000313" key="10">
    <source>
        <dbReference type="Proteomes" id="UP000031386"/>
    </source>
</evidence>
<dbReference type="GO" id="GO:0016887">
    <property type="term" value="F:ATP hydrolysis activity"/>
    <property type="evidence" value="ECO:0007669"/>
    <property type="project" value="InterPro"/>
</dbReference>
<sequence>MFRLIKFVDKKLIYKRAFIKLAVKSMFIISPFLSQKFIDSIIGKDKSNMILFAILNVVAYILSQIIFYFDDISLGVCETNSYKNILNTVYKNILCFDEKKSKLESSNIYHNLGQNYELINKFIFENPVLCIINFVYLVALLIMMFRYSVLISLIVMILIPIFILLTKKYEHRFEILTGNWINTIEKCKKYLSDVYKFRFLIRENNNKFKKIDSITREYNYYSKKKYRFESFFNNILSYSCLNFMILVVNIISGIEVYRGKLSIGAFFALSLYVSHFWTPVEFYVDFYKEYMSKKTIINNFYEFLNVEKLDENNDSIDSLELKDYSLFGIKKANEKFEKGNVYLILGENGSGKTTLFTNILGITERYSGKILINDLTRKNEYYNNIFFLNSEVLDSEFFIDEDLTKKSMGQKKLYYLNCLNGIEVDVYLVDEPTNYLQEDKKQIVLEILTNLKNNNKIVLVATHDEFLIKQEDFKKIYI</sequence>
<feature type="domain" description="ABC transmembrane type-1" evidence="8">
    <location>
        <begin position="17"/>
        <end position="292"/>
    </location>
</feature>
<keyword evidence="10" id="KW-1185">Reference proteome</keyword>
<dbReference type="InterPro" id="IPR003593">
    <property type="entry name" value="AAA+_ATPase"/>
</dbReference>
<dbReference type="CDD" id="cd00267">
    <property type="entry name" value="ABC_ATPase"/>
    <property type="match status" value="1"/>
</dbReference>
<feature type="transmembrane region" description="Helical" evidence="7">
    <location>
        <begin position="231"/>
        <end position="251"/>
    </location>
</feature>
<feature type="transmembrane region" description="Helical" evidence="7">
    <location>
        <begin position="50"/>
        <end position="69"/>
    </location>
</feature>
<keyword evidence="3" id="KW-0547">Nucleotide-binding</keyword>
<dbReference type="PANTHER" id="PTHR43394:SF1">
    <property type="entry name" value="ATP-BINDING CASSETTE SUB-FAMILY B MEMBER 10, MITOCHONDRIAL"/>
    <property type="match status" value="1"/>
</dbReference>
<comment type="subcellular location">
    <subcellularLocation>
        <location evidence="1">Cell membrane</location>
        <topology evidence="1">Multi-pass membrane protein</topology>
    </subcellularLocation>
</comment>
<keyword evidence="2 7" id="KW-0812">Transmembrane</keyword>
<organism evidence="9 10">
    <name type="scientific">Parvimonas micra</name>
    <dbReference type="NCBI Taxonomy" id="33033"/>
    <lineage>
        <taxon>Bacteria</taxon>
        <taxon>Bacillati</taxon>
        <taxon>Bacillota</taxon>
        <taxon>Tissierellia</taxon>
        <taxon>Tissierellales</taxon>
        <taxon>Peptoniphilaceae</taxon>
        <taxon>Parvimonas</taxon>
    </lineage>
</organism>
<evidence type="ECO:0000256" key="1">
    <source>
        <dbReference type="ARBA" id="ARBA00004651"/>
    </source>
</evidence>
<evidence type="ECO:0000313" key="9">
    <source>
        <dbReference type="EMBL" id="AIZ36126.1"/>
    </source>
</evidence>
<dbReference type="InterPro" id="IPR027417">
    <property type="entry name" value="P-loop_NTPase"/>
</dbReference>
<keyword evidence="5 7" id="KW-1133">Transmembrane helix</keyword>
<dbReference type="SUPFAM" id="SSF90123">
    <property type="entry name" value="ABC transporter transmembrane region"/>
    <property type="match status" value="1"/>
</dbReference>
<dbReference type="Proteomes" id="UP000031386">
    <property type="component" value="Chromosome"/>
</dbReference>
<dbReference type="InterPro" id="IPR036640">
    <property type="entry name" value="ABC1_TM_sf"/>
</dbReference>
<protein>
    <submittedName>
        <fullName evidence="9">ABC transporter permease</fullName>
    </submittedName>
</protein>
<dbReference type="GO" id="GO:0005524">
    <property type="term" value="F:ATP binding"/>
    <property type="evidence" value="ECO:0007669"/>
    <property type="project" value="UniProtKB-KW"/>
</dbReference>
<accession>A0A0B4S0H7</accession>
<evidence type="ECO:0000256" key="2">
    <source>
        <dbReference type="ARBA" id="ARBA00022692"/>
    </source>
</evidence>
<dbReference type="EMBL" id="CP009761">
    <property type="protein sequence ID" value="AIZ36126.1"/>
    <property type="molecule type" value="Genomic_DNA"/>
</dbReference>
<evidence type="ECO:0000256" key="4">
    <source>
        <dbReference type="ARBA" id="ARBA00022840"/>
    </source>
</evidence>
<gene>
    <name evidence="9" type="ORF">NW74_01530</name>
</gene>
<dbReference type="SUPFAM" id="SSF52540">
    <property type="entry name" value="P-loop containing nucleoside triphosphate hydrolases"/>
    <property type="match status" value="1"/>
</dbReference>
<dbReference type="Gene3D" id="1.20.1560.10">
    <property type="entry name" value="ABC transporter type 1, transmembrane domain"/>
    <property type="match status" value="1"/>
</dbReference>
<dbReference type="RefSeq" id="WP_041953521.1">
    <property type="nucleotide sequence ID" value="NZ_CP009761.1"/>
</dbReference>
<dbReference type="AlphaFoldDB" id="A0A0B4S0H7"/>
<feature type="transmembrane region" description="Helical" evidence="7">
    <location>
        <begin position="122"/>
        <end position="143"/>
    </location>
</feature>
<keyword evidence="4" id="KW-0067">ATP-binding</keyword>
<proteinExistence type="predicted"/>
<dbReference type="KEGG" id="pmic:NW74_01530"/>
<dbReference type="InterPro" id="IPR011527">
    <property type="entry name" value="ABC1_TM_dom"/>
</dbReference>
<dbReference type="PANTHER" id="PTHR43394">
    <property type="entry name" value="ATP-DEPENDENT PERMEASE MDL1, MITOCHONDRIAL"/>
    <property type="match status" value="1"/>
</dbReference>
<evidence type="ECO:0000259" key="8">
    <source>
        <dbReference type="PROSITE" id="PS50929"/>
    </source>
</evidence>
<dbReference type="OrthoDB" id="9784297at2"/>
<dbReference type="STRING" id="33033.NW74_01530"/>
<dbReference type="SMART" id="SM00382">
    <property type="entry name" value="AAA"/>
    <property type="match status" value="1"/>
</dbReference>
<dbReference type="Pfam" id="PF00005">
    <property type="entry name" value="ABC_tran"/>
    <property type="match status" value="1"/>
</dbReference>
<dbReference type="PROSITE" id="PS50929">
    <property type="entry name" value="ABC_TM1F"/>
    <property type="match status" value="1"/>
</dbReference>
<dbReference type="Gene3D" id="3.40.50.300">
    <property type="entry name" value="P-loop containing nucleotide triphosphate hydrolases"/>
    <property type="match status" value="2"/>
</dbReference>
<evidence type="ECO:0000256" key="6">
    <source>
        <dbReference type="ARBA" id="ARBA00023136"/>
    </source>
</evidence>
<reference evidence="9 10" key="1">
    <citation type="submission" date="2014-10" db="EMBL/GenBank/DDBJ databases">
        <title>Complete genome sequence of Parvimonas micra KCOM 1535 (= ChDC B708).</title>
        <authorList>
            <person name="Kook J.-K."/>
            <person name="Park S.-N."/>
            <person name="Lim Y.K."/>
            <person name="Roh H."/>
        </authorList>
    </citation>
    <scope>NUCLEOTIDE SEQUENCE [LARGE SCALE GENOMIC DNA]</scope>
    <source>
        <strain evidence="10">KCOM 1535 / ChDC B708</strain>
    </source>
</reference>
<evidence type="ECO:0000256" key="7">
    <source>
        <dbReference type="SAM" id="Phobius"/>
    </source>
</evidence>
<dbReference type="GO" id="GO:0015421">
    <property type="term" value="F:ABC-type oligopeptide transporter activity"/>
    <property type="evidence" value="ECO:0007669"/>
    <property type="project" value="TreeGrafter"/>
</dbReference>
<feature type="transmembrane region" description="Helical" evidence="7">
    <location>
        <begin position="149"/>
        <end position="166"/>
    </location>
</feature>
<feature type="transmembrane region" description="Helical" evidence="7">
    <location>
        <begin position="263"/>
        <end position="284"/>
    </location>
</feature>
<name>A0A0B4S0H7_9FIRM</name>
<dbReference type="InterPro" id="IPR039421">
    <property type="entry name" value="Type_1_exporter"/>
</dbReference>
<evidence type="ECO:0000256" key="5">
    <source>
        <dbReference type="ARBA" id="ARBA00022989"/>
    </source>
</evidence>
<feature type="transmembrane region" description="Helical" evidence="7">
    <location>
        <begin position="21"/>
        <end position="38"/>
    </location>
</feature>
<dbReference type="InterPro" id="IPR003439">
    <property type="entry name" value="ABC_transporter-like_ATP-bd"/>
</dbReference>
<dbReference type="Pfam" id="PF00664">
    <property type="entry name" value="ABC_membrane"/>
    <property type="match status" value="1"/>
</dbReference>
<evidence type="ECO:0000256" key="3">
    <source>
        <dbReference type="ARBA" id="ARBA00022741"/>
    </source>
</evidence>
<dbReference type="GO" id="GO:0005886">
    <property type="term" value="C:plasma membrane"/>
    <property type="evidence" value="ECO:0007669"/>
    <property type="project" value="UniProtKB-SubCell"/>
</dbReference>
<keyword evidence="6 7" id="KW-0472">Membrane</keyword>